<dbReference type="AlphaFoldDB" id="A0A2W4XEC5"/>
<proteinExistence type="predicted"/>
<dbReference type="Gene3D" id="3.40.50.1110">
    <property type="entry name" value="SGNH hydrolase"/>
    <property type="match status" value="1"/>
</dbReference>
<feature type="domain" description="SGNH hydrolase-type esterase" evidence="1">
    <location>
        <begin position="85"/>
        <end position="306"/>
    </location>
</feature>
<accession>A0A2W4XEC5</accession>
<dbReference type="SUPFAM" id="SSF52266">
    <property type="entry name" value="SGNH hydrolase"/>
    <property type="match status" value="1"/>
</dbReference>
<protein>
    <submittedName>
        <fullName evidence="2">Lipolytic protein G-D-S-L family</fullName>
    </submittedName>
</protein>
<reference evidence="2 3" key="2">
    <citation type="submission" date="2018-06" db="EMBL/GenBank/DDBJ databases">
        <title>Metagenomic assembly of (sub)arctic Cyanobacteria and their associated microbiome from non-axenic cultures.</title>
        <authorList>
            <person name="Baurain D."/>
        </authorList>
    </citation>
    <scope>NUCLEOTIDE SEQUENCE [LARGE SCALE GENOMIC DNA]</scope>
    <source>
        <strain evidence="2">ULC027bin1</strain>
    </source>
</reference>
<evidence type="ECO:0000313" key="2">
    <source>
        <dbReference type="EMBL" id="PZO55364.1"/>
    </source>
</evidence>
<dbReference type="InterPro" id="IPR013830">
    <property type="entry name" value="SGNH_hydro"/>
</dbReference>
<dbReference type="InterPro" id="IPR036514">
    <property type="entry name" value="SGNH_hydro_sf"/>
</dbReference>
<reference evidence="3" key="1">
    <citation type="submission" date="2018-04" db="EMBL/GenBank/DDBJ databases">
        <authorList>
            <person name="Cornet L."/>
        </authorList>
    </citation>
    <scope>NUCLEOTIDE SEQUENCE [LARGE SCALE GENOMIC DNA]</scope>
</reference>
<organism evidence="2 3">
    <name type="scientific">Phormidesmis priestleyi</name>
    <dbReference type="NCBI Taxonomy" id="268141"/>
    <lineage>
        <taxon>Bacteria</taxon>
        <taxon>Bacillati</taxon>
        <taxon>Cyanobacteriota</taxon>
        <taxon>Cyanophyceae</taxon>
        <taxon>Leptolyngbyales</taxon>
        <taxon>Leptolyngbyaceae</taxon>
        <taxon>Phormidesmis</taxon>
    </lineage>
</organism>
<evidence type="ECO:0000313" key="3">
    <source>
        <dbReference type="Proteomes" id="UP000249794"/>
    </source>
</evidence>
<evidence type="ECO:0000259" key="1">
    <source>
        <dbReference type="Pfam" id="PF13472"/>
    </source>
</evidence>
<gene>
    <name evidence="2" type="ORF">DCF15_10675</name>
</gene>
<dbReference type="Pfam" id="PF13472">
    <property type="entry name" value="Lipase_GDSL_2"/>
    <property type="match status" value="1"/>
</dbReference>
<comment type="caution">
    <text evidence="2">The sequence shown here is derived from an EMBL/GenBank/DDBJ whole genome shotgun (WGS) entry which is preliminary data.</text>
</comment>
<dbReference type="Proteomes" id="UP000249794">
    <property type="component" value="Unassembled WGS sequence"/>
</dbReference>
<sequence length="323" mass="35529">MKIEMLLGTIALVLLLMVLIAELGLRIGFGFGNPPLYIGDERIGYLLAPNQSVRRYGNLIRINEYSMRADAIAPLPKPHTLRILLLGDSLANGSWWTDQSNILSVRIAQQLQADLPADLPADLLADYQQVEALNVSANSWGPRNQKAYLDAYGTFGATVIVLLLNTDDLFGTQPTPLQVGRSNSYPDRKPVSAIAEVLSRYAKAKPIPGLKEIEAEGGDRVGKNLEAIDGIYQKAITDGSQFMLVLSPLKRELPGPRDYELVARQRLSDWAVAAKVTYLDLLKPYQQQRDSSRLYRDHIHLSPVGDEFVAGAIAQAITALLAI</sequence>
<dbReference type="EMBL" id="QBMP01000098">
    <property type="protein sequence ID" value="PZO55364.1"/>
    <property type="molecule type" value="Genomic_DNA"/>
</dbReference>
<name>A0A2W4XEC5_9CYAN</name>